<dbReference type="PANTHER" id="PTHR21301">
    <property type="entry name" value="REVERSE TRANSCRIPTASE"/>
    <property type="match status" value="1"/>
</dbReference>
<evidence type="ECO:0000313" key="2">
    <source>
        <dbReference type="EMBL" id="JAG90557.1"/>
    </source>
</evidence>
<keyword evidence="2" id="KW-0548">Nucleotidyltransferase</keyword>
<dbReference type="PANTHER" id="PTHR21301:SF10">
    <property type="entry name" value="REVERSE TRANSCRIPTASE DOMAIN-CONTAINING PROTEIN"/>
    <property type="match status" value="1"/>
</dbReference>
<dbReference type="AlphaFoldDB" id="A0A0C9SB58"/>
<dbReference type="InterPro" id="IPR000477">
    <property type="entry name" value="RT_dom"/>
</dbReference>
<organism evidence="2">
    <name type="scientific">Amblyomma americanum</name>
    <name type="common">Lone star tick</name>
    <dbReference type="NCBI Taxonomy" id="6943"/>
    <lineage>
        <taxon>Eukaryota</taxon>
        <taxon>Metazoa</taxon>
        <taxon>Ecdysozoa</taxon>
        <taxon>Arthropoda</taxon>
        <taxon>Chelicerata</taxon>
        <taxon>Arachnida</taxon>
        <taxon>Acari</taxon>
        <taxon>Parasitiformes</taxon>
        <taxon>Ixodida</taxon>
        <taxon>Ixodoidea</taxon>
        <taxon>Ixodidae</taxon>
        <taxon>Amblyomminae</taxon>
        <taxon>Amblyomma</taxon>
    </lineage>
</organism>
<reference evidence="2" key="1">
    <citation type="journal article" date="2015" name="PLoS ONE">
        <title>An Insight into the Sialome of the Lone Star Tick, Amblyomma americanum, with a Glimpse on Its Time Dependent Gene Expression.</title>
        <authorList>
            <person name="Karim S."/>
            <person name="Ribeiro J.M."/>
        </authorList>
    </citation>
    <scope>NUCLEOTIDE SEQUENCE</scope>
    <source>
        <tissue evidence="2">Salivary gland</tissue>
    </source>
</reference>
<keyword evidence="2" id="KW-0695">RNA-directed DNA polymerase</keyword>
<dbReference type="GO" id="GO:0003964">
    <property type="term" value="F:RNA-directed DNA polymerase activity"/>
    <property type="evidence" value="ECO:0007669"/>
    <property type="project" value="UniProtKB-KW"/>
</dbReference>
<dbReference type="EMBL" id="GBZX01002183">
    <property type="protein sequence ID" value="JAG90557.1"/>
    <property type="molecule type" value="mRNA"/>
</dbReference>
<name>A0A0C9SB58_AMBAM</name>
<proteinExistence type="evidence at transcript level"/>
<keyword evidence="2" id="KW-0808">Transferase</keyword>
<accession>A0A0C9SB58</accession>
<feature type="non-terminal residue" evidence="2">
    <location>
        <position position="1"/>
    </location>
</feature>
<evidence type="ECO:0000259" key="1">
    <source>
        <dbReference type="PROSITE" id="PS50878"/>
    </source>
</evidence>
<sequence>IGSRDAPILADIFLSGLDTGINSASNDLVTRIFRYVDDYLVITRAGSLPKRLVDVLKVFSEYGCGLKFTTEIPNDNQLQFLDVALFIEREHVCWSYRPRSAKPLLNFSSGHSKLIKEGIALSCLKSALKKSCHERIADGITAQVCRLRANGYPDRVISRASENCLKVLRAVTPMKGRRKEDWL</sequence>
<dbReference type="PROSITE" id="PS50878">
    <property type="entry name" value="RT_POL"/>
    <property type="match status" value="1"/>
</dbReference>
<protein>
    <submittedName>
        <fullName evidence="2">Putative reverse transcriptase</fullName>
    </submittedName>
</protein>
<feature type="domain" description="Reverse transcriptase" evidence="1">
    <location>
        <begin position="1"/>
        <end position="85"/>
    </location>
</feature>